<feature type="transmembrane region" description="Helical" evidence="8">
    <location>
        <begin position="43"/>
        <end position="63"/>
    </location>
</feature>
<organism evidence="10 11">
    <name type="scientific">Methylobacterium crusticola</name>
    <dbReference type="NCBI Taxonomy" id="1697972"/>
    <lineage>
        <taxon>Bacteria</taxon>
        <taxon>Pseudomonadati</taxon>
        <taxon>Pseudomonadota</taxon>
        <taxon>Alphaproteobacteria</taxon>
        <taxon>Hyphomicrobiales</taxon>
        <taxon>Methylobacteriaceae</taxon>
        <taxon>Methylobacterium</taxon>
    </lineage>
</organism>
<reference evidence="10" key="1">
    <citation type="journal article" date="2021" name="Front. Microbiol.">
        <title>Comprehensive Comparative Genomics and Phenotyping of Methylobacterium Species.</title>
        <authorList>
            <person name="Alessa O."/>
            <person name="Ogura Y."/>
            <person name="Fujitani Y."/>
            <person name="Takami H."/>
            <person name="Hayashi T."/>
            <person name="Sahin N."/>
            <person name="Tani A."/>
        </authorList>
    </citation>
    <scope>NUCLEOTIDE SEQUENCE</scope>
    <source>
        <strain evidence="10">KCTC 52305</strain>
    </source>
</reference>
<protein>
    <submittedName>
        <fullName evidence="10">Sn-glycerol-3-phosphate transport system permease protein UgpA</fullName>
    </submittedName>
</protein>
<keyword evidence="5 8" id="KW-0812">Transmembrane</keyword>
<dbReference type="PANTHER" id="PTHR43227">
    <property type="entry name" value="BLL4140 PROTEIN"/>
    <property type="match status" value="1"/>
</dbReference>
<reference evidence="10" key="2">
    <citation type="submission" date="2021-08" db="EMBL/GenBank/DDBJ databases">
        <authorList>
            <person name="Tani A."/>
            <person name="Ola A."/>
            <person name="Ogura Y."/>
            <person name="Katsura K."/>
            <person name="Hayashi T."/>
        </authorList>
    </citation>
    <scope>NUCLEOTIDE SEQUENCE</scope>
    <source>
        <strain evidence="10">KCTC 52305</strain>
    </source>
</reference>
<keyword evidence="3 8" id="KW-0813">Transport</keyword>
<evidence type="ECO:0000256" key="5">
    <source>
        <dbReference type="ARBA" id="ARBA00022692"/>
    </source>
</evidence>
<comment type="subcellular location">
    <subcellularLocation>
        <location evidence="1 8">Cell membrane</location>
        <topology evidence="1 8">Multi-pass membrane protein</topology>
    </subcellularLocation>
</comment>
<keyword evidence="4" id="KW-1003">Cell membrane</keyword>
<dbReference type="EMBL" id="BPQH01000029">
    <property type="protein sequence ID" value="GJD53384.1"/>
    <property type="molecule type" value="Genomic_DNA"/>
</dbReference>
<dbReference type="PANTHER" id="PTHR43227:SF11">
    <property type="entry name" value="BLL4140 PROTEIN"/>
    <property type="match status" value="1"/>
</dbReference>
<evidence type="ECO:0000313" key="11">
    <source>
        <dbReference type="Proteomes" id="UP001055167"/>
    </source>
</evidence>
<dbReference type="Pfam" id="PF00528">
    <property type="entry name" value="BPD_transp_1"/>
    <property type="match status" value="1"/>
</dbReference>
<dbReference type="Gene3D" id="1.10.3720.10">
    <property type="entry name" value="MetI-like"/>
    <property type="match status" value="1"/>
</dbReference>
<keyword evidence="6 8" id="KW-1133">Transmembrane helix</keyword>
<evidence type="ECO:0000256" key="4">
    <source>
        <dbReference type="ARBA" id="ARBA00022475"/>
    </source>
</evidence>
<dbReference type="InterPro" id="IPR000515">
    <property type="entry name" value="MetI-like"/>
</dbReference>
<gene>
    <name evidence="10" type="primary">ugpA_2</name>
    <name evidence="10" type="ORF">OPKNFCMD_6159</name>
</gene>
<comment type="similarity">
    <text evidence="2 8">Belongs to the binding-protein-dependent transport system permease family.</text>
</comment>
<accession>A0ABQ4R829</accession>
<name>A0ABQ4R829_9HYPH</name>
<evidence type="ECO:0000256" key="7">
    <source>
        <dbReference type="ARBA" id="ARBA00023136"/>
    </source>
</evidence>
<dbReference type="Proteomes" id="UP001055167">
    <property type="component" value="Unassembled WGS sequence"/>
</dbReference>
<dbReference type="PROSITE" id="PS50928">
    <property type="entry name" value="ABC_TM1"/>
    <property type="match status" value="1"/>
</dbReference>
<evidence type="ECO:0000313" key="10">
    <source>
        <dbReference type="EMBL" id="GJD53384.1"/>
    </source>
</evidence>
<dbReference type="InterPro" id="IPR035906">
    <property type="entry name" value="MetI-like_sf"/>
</dbReference>
<keyword evidence="7 8" id="KW-0472">Membrane</keyword>
<proteinExistence type="inferred from homology"/>
<evidence type="ECO:0000256" key="6">
    <source>
        <dbReference type="ARBA" id="ARBA00022989"/>
    </source>
</evidence>
<feature type="transmembrane region" description="Helical" evidence="8">
    <location>
        <begin position="107"/>
        <end position="127"/>
    </location>
</feature>
<feature type="transmembrane region" description="Helical" evidence="8">
    <location>
        <begin position="187"/>
        <end position="210"/>
    </location>
</feature>
<feature type="transmembrane region" description="Helical" evidence="8">
    <location>
        <begin position="139"/>
        <end position="167"/>
    </location>
</feature>
<feature type="domain" description="ABC transmembrane type-1" evidence="9">
    <location>
        <begin position="102"/>
        <end position="314"/>
    </location>
</feature>
<evidence type="ECO:0000259" key="9">
    <source>
        <dbReference type="PROSITE" id="PS50928"/>
    </source>
</evidence>
<keyword evidence="11" id="KW-1185">Reference proteome</keyword>
<evidence type="ECO:0000256" key="8">
    <source>
        <dbReference type="RuleBase" id="RU363032"/>
    </source>
</evidence>
<dbReference type="CDD" id="cd06261">
    <property type="entry name" value="TM_PBP2"/>
    <property type="match status" value="1"/>
</dbReference>
<dbReference type="SUPFAM" id="SSF161098">
    <property type="entry name" value="MetI-like"/>
    <property type="match status" value="1"/>
</dbReference>
<evidence type="ECO:0000256" key="1">
    <source>
        <dbReference type="ARBA" id="ARBA00004651"/>
    </source>
</evidence>
<sequence>MHRSPRRCRLSHALEQIPPDRALPGQALPDRAGAARRGGPARALLPLGLLAPSLVFLALFTYWPVAEVLWDAAHAVTRRGSRFVGLENVSALLADDAFRRALLNNGLYAAGTVVPSLVLALGIALALDGAGPVKALLRAVFFLPVLIPLVAAAALFLFLFLPGIGLIDYHLAKLGLPGANWLGDPDLALGAITVLTVWKNAGYYMLFFLAGLQAIPGETREAALLDGAGPLQRLRHVTLPALRPTFAFVGVIALLNAVTQVDHVVVLTRGGPSDATKLLLFYIYEQAVERYDAGRAAAATVVTLGLLSALTAVSLRRAECSSEDPR</sequence>
<evidence type="ECO:0000256" key="3">
    <source>
        <dbReference type="ARBA" id="ARBA00022448"/>
    </source>
</evidence>
<dbReference type="InterPro" id="IPR050809">
    <property type="entry name" value="UgpAE/MalFG_permease"/>
</dbReference>
<comment type="caution">
    <text evidence="10">The sequence shown here is derived from an EMBL/GenBank/DDBJ whole genome shotgun (WGS) entry which is preliminary data.</text>
</comment>
<evidence type="ECO:0000256" key="2">
    <source>
        <dbReference type="ARBA" id="ARBA00009306"/>
    </source>
</evidence>